<dbReference type="RefSeq" id="WP_342077433.1">
    <property type="nucleotide sequence ID" value="NZ_CP151767.2"/>
</dbReference>
<dbReference type="EMBL" id="CP151767">
    <property type="protein sequence ID" value="WZU68140.1"/>
    <property type="molecule type" value="Genomic_DNA"/>
</dbReference>
<dbReference type="InterPro" id="IPR007507">
    <property type="entry name" value="Glycos_transf_N"/>
</dbReference>
<evidence type="ECO:0000313" key="10">
    <source>
        <dbReference type="EMBL" id="WZU68140.1"/>
    </source>
</evidence>
<dbReference type="PANTHER" id="PTHR42755">
    <property type="entry name" value="3-DEOXY-MANNO-OCTULOSONATE CYTIDYLYLTRANSFERASE"/>
    <property type="match status" value="1"/>
</dbReference>
<dbReference type="Gene3D" id="3.40.50.2000">
    <property type="entry name" value="Glycogen Phosphorylase B"/>
    <property type="match status" value="1"/>
</dbReference>
<evidence type="ECO:0000256" key="6">
    <source>
        <dbReference type="ARBA" id="ARBA00031445"/>
    </source>
</evidence>
<keyword evidence="11" id="KW-1185">Reference proteome</keyword>
<gene>
    <name evidence="10" type="ORF">AABB31_04175</name>
</gene>
<proteinExistence type="inferred from homology"/>
<evidence type="ECO:0000259" key="9">
    <source>
        <dbReference type="Pfam" id="PF04413"/>
    </source>
</evidence>
<protein>
    <recommendedName>
        <fullName evidence="4 8">3-deoxy-D-manno-octulosonic acid transferase</fullName>
        <shortName evidence="8">Kdo transferase</shortName>
        <ecNumber evidence="3 8">2.4.99.12</ecNumber>
    </recommendedName>
    <alternativeName>
        <fullName evidence="6 8">Lipid IV(A) 3-deoxy-D-manno-octulosonic acid transferase</fullName>
    </alternativeName>
</protein>
<dbReference type="Gene3D" id="3.40.50.11720">
    <property type="entry name" value="3-Deoxy-D-manno-octulosonic-acid transferase, N-terminal domain"/>
    <property type="match status" value="1"/>
</dbReference>
<dbReference type="InterPro" id="IPR039901">
    <property type="entry name" value="Kdotransferase"/>
</dbReference>
<dbReference type="GO" id="GO:0043842">
    <property type="term" value="F:Kdo transferase activity"/>
    <property type="evidence" value="ECO:0007669"/>
    <property type="project" value="UniProtKB-EC"/>
</dbReference>
<evidence type="ECO:0000256" key="3">
    <source>
        <dbReference type="ARBA" id="ARBA00012621"/>
    </source>
</evidence>
<evidence type="ECO:0000256" key="8">
    <source>
        <dbReference type="RuleBase" id="RU365103"/>
    </source>
</evidence>
<keyword evidence="8" id="KW-1003">Cell membrane</keyword>
<evidence type="ECO:0000256" key="2">
    <source>
        <dbReference type="ARBA" id="ARBA00004713"/>
    </source>
</evidence>
<sequence length="398" mass="43415">MARSLSIAAYLAGRSKGDRMQRLATLPPRPHGAIIWARCSHPDQLTAIATLNRKLTEDGDPFQVIATMRDWDKSMASKGLPEPQGRENIRKFMAHWRPVMAIWVRGDLDPVLLDEWRSYRIPCMLVDATADGLEQVAGSWVPGAMRSLLSQFEAVLALDQTAAEGLIRAGAPQEVVRVTGPMEDSDPALPCSDAERQELAEQIGTRPVWFASAIPMQECADLCAAHKVASHRAHRLMLIVTPRVESDAAAMAEDMRGRGFHVALRSETETPSDPTQIYVIDTDEGLGLWYRIAPITFMGGSLFGGGCRDPFEPAALGSAVLYGPQVAPFQKHAARLNAAGASHLIRSSDDLGPLVETLLSTDKAATLAHAAWDVTSRGADVTNRIVHIIQRRLEELGH</sequence>
<dbReference type="GO" id="GO:0009244">
    <property type="term" value="P:lipopolysaccharide core region biosynthetic process"/>
    <property type="evidence" value="ECO:0007669"/>
    <property type="project" value="UniProtKB-UniRule"/>
</dbReference>
<comment type="function">
    <text evidence="1 8">Involved in lipopolysaccharide (LPS) biosynthesis. Catalyzes the transfer of 3-deoxy-D-manno-octulosonate (Kdo) residue(s) from CMP-Kdo to lipid IV(A), the tetraacyldisaccharide-1,4'-bisphosphate precursor of lipid A.</text>
</comment>
<organism evidence="10 11">
    <name type="scientific">Yoonia rhodophyticola</name>
    <dbReference type="NCBI Taxonomy" id="3137370"/>
    <lineage>
        <taxon>Bacteria</taxon>
        <taxon>Pseudomonadati</taxon>
        <taxon>Pseudomonadota</taxon>
        <taxon>Alphaproteobacteria</taxon>
        <taxon>Rhodobacterales</taxon>
        <taxon>Paracoccaceae</taxon>
        <taxon>Yoonia</taxon>
    </lineage>
</organism>
<comment type="catalytic activity">
    <reaction evidence="7 8">
        <text>lipid IVA (E. coli) + CMP-3-deoxy-beta-D-manno-octulosonate = alpha-Kdo-(2-&gt;6)-lipid IVA (E. coli) + CMP + H(+)</text>
        <dbReference type="Rhea" id="RHEA:28066"/>
        <dbReference type="ChEBI" id="CHEBI:15378"/>
        <dbReference type="ChEBI" id="CHEBI:58603"/>
        <dbReference type="ChEBI" id="CHEBI:60364"/>
        <dbReference type="ChEBI" id="CHEBI:60377"/>
        <dbReference type="ChEBI" id="CHEBI:85987"/>
        <dbReference type="EC" id="2.4.99.12"/>
    </reaction>
</comment>
<dbReference type="Pfam" id="PF04413">
    <property type="entry name" value="Glycos_transf_N"/>
    <property type="match status" value="1"/>
</dbReference>
<comment type="similarity">
    <text evidence="8">Belongs to the glycosyltransferase group 1 family.</text>
</comment>
<dbReference type="GO" id="GO:0005886">
    <property type="term" value="C:plasma membrane"/>
    <property type="evidence" value="ECO:0007669"/>
    <property type="project" value="UniProtKB-SubCell"/>
</dbReference>
<comment type="subcellular location">
    <subcellularLocation>
        <location evidence="8">Cell membrane</location>
    </subcellularLocation>
</comment>
<dbReference type="GO" id="GO:0009245">
    <property type="term" value="P:lipid A biosynthetic process"/>
    <property type="evidence" value="ECO:0007669"/>
    <property type="project" value="TreeGrafter"/>
</dbReference>
<evidence type="ECO:0000256" key="5">
    <source>
        <dbReference type="ARBA" id="ARBA00022679"/>
    </source>
</evidence>
<reference evidence="10 11" key="2">
    <citation type="submission" date="2024-08" db="EMBL/GenBank/DDBJ databases">
        <title>Phylogenomic analyses of a clade within the roseobacter group suggest taxonomic reassignments of species of the genera Aestuariivita, Citreicella, Loktanella, Nautella, Pelagibaca, Ruegeria, Thalassobius, Thiobacimonas and Tropicibacter, and the proposal o.</title>
        <authorList>
            <person name="Jeon C.O."/>
        </authorList>
    </citation>
    <scope>NUCLEOTIDE SEQUENCE [LARGE SCALE GENOMIC DNA]</scope>
    <source>
        <strain evidence="10 11">SS1-5</strain>
    </source>
</reference>
<dbReference type="AlphaFoldDB" id="A0AAN0MBE2"/>
<evidence type="ECO:0000313" key="11">
    <source>
        <dbReference type="Proteomes" id="UP001470809"/>
    </source>
</evidence>
<evidence type="ECO:0000256" key="1">
    <source>
        <dbReference type="ARBA" id="ARBA00003394"/>
    </source>
</evidence>
<evidence type="ECO:0000256" key="7">
    <source>
        <dbReference type="ARBA" id="ARBA00049183"/>
    </source>
</evidence>
<dbReference type="KEGG" id="yrh:AABB31_04175"/>
<dbReference type="Proteomes" id="UP001470809">
    <property type="component" value="Chromosome"/>
</dbReference>
<reference evidence="11" key="1">
    <citation type="submission" date="2024-04" db="EMBL/GenBank/DDBJ databases">
        <title>Phylogenomic analyses of a clade within the roseobacter group suggest taxonomic reassignments of species of the genera Aestuariivita, Citreicella, Loktanella, Nautella, Pelagibaca, Ruegeria, Thalassobius, Thiobacimonas and Tropicibacter, and the proposal o.</title>
        <authorList>
            <person name="Jeon C.O."/>
        </authorList>
    </citation>
    <scope>NUCLEOTIDE SEQUENCE [LARGE SCALE GENOMIC DNA]</scope>
    <source>
        <strain evidence="11">SS1-5</strain>
    </source>
</reference>
<comment type="pathway">
    <text evidence="2 8">Bacterial outer membrane biogenesis; LPS core biosynthesis.</text>
</comment>
<feature type="domain" description="3-deoxy-D-manno-octulosonic-acid transferase N-terminal" evidence="9">
    <location>
        <begin position="87"/>
        <end position="181"/>
    </location>
</feature>
<dbReference type="PANTHER" id="PTHR42755:SF1">
    <property type="entry name" value="3-DEOXY-D-MANNO-OCTULOSONIC ACID TRANSFERASE, MITOCHONDRIAL-RELATED"/>
    <property type="match status" value="1"/>
</dbReference>
<dbReference type="InterPro" id="IPR038107">
    <property type="entry name" value="Glycos_transf_N_sf"/>
</dbReference>
<keyword evidence="8" id="KW-0448">Lipopolysaccharide biosynthesis</keyword>
<keyword evidence="8" id="KW-0472">Membrane</keyword>
<accession>A0AAN0MBE2</accession>
<keyword evidence="5 8" id="KW-0808">Transferase</keyword>
<dbReference type="EC" id="2.4.99.12" evidence="3 8"/>
<evidence type="ECO:0000256" key="4">
    <source>
        <dbReference type="ARBA" id="ARBA00019077"/>
    </source>
</evidence>
<name>A0AAN0MBE2_9RHOB</name>